<dbReference type="PANTHER" id="PTHR48098:SF3">
    <property type="entry name" value="IRON(III) ENTEROBACTIN ESTERASE"/>
    <property type="match status" value="1"/>
</dbReference>
<sequence length="420" mass="46806">MDRESNRPLLASPFLPIAVLPPEPTSPPAYWVLEMKLLPRTVFANTATSVARTISLLSPGRLRPFQRLTRVVSCGAQSILCGLLAALVSIPSVLAEETYQESPGQEGNGDWVVGPEYAIDPDLTDLGNPKGKSFEFSLRLADSKIFDGQDATLDPKKKVRDERRVWVYVPAAYQDGTPAPLLVTLDGPSRLDLVRHALDNLTISQDPQRKLPAFIAIAVQNGGDDSKGSQRGLEYDTMSDRFARLINEEVLPAVLSQPDIKAAYPNIAFTDNPWGKAVMGCSSGGAAALTMGWFRPDLFRRLITYSGTFVDQQDDDAAEEAEYPLGAWEYHSSLKLIENSETKPLRIFTHVSEHDNRARDPEETYHNWVMANRRTAAALKSKGYNYRFVFSQSTKHCDKQVFELTLADTLVWMWRGYHAD</sequence>
<dbReference type="EMBL" id="CP036298">
    <property type="protein sequence ID" value="QDV25483.1"/>
    <property type="molecule type" value="Genomic_DNA"/>
</dbReference>
<accession>A0A518GA92</accession>
<dbReference type="Gene3D" id="3.40.50.1820">
    <property type="entry name" value="alpha/beta hydrolase"/>
    <property type="match status" value="1"/>
</dbReference>
<dbReference type="Pfam" id="PF00756">
    <property type="entry name" value="Esterase"/>
    <property type="match status" value="1"/>
</dbReference>
<reference evidence="1 2" key="1">
    <citation type="submission" date="2019-02" db="EMBL/GenBank/DDBJ databases">
        <title>Deep-cultivation of Planctomycetes and their phenomic and genomic characterization uncovers novel biology.</title>
        <authorList>
            <person name="Wiegand S."/>
            <person name="Jogler M."/>
            <person name="Boedeker C."/>
            <person name="Pinto D."/>
            <person name="Vollmers J."/>
            <person name="Rivas-Marin E."/>
            <person name="Kohn T."/>
            <person name="Peeters S.H."/>
            <person name="Heuer A."/>
            <person name="Rast P."/>
            <person name="Oberbeckmann S."/>
            <person name="Bunk B."/>
            <person name="Jeske O."/>
            <person name="Meyerdierks A."/>
            <person name="Storesund J.E."/>
            <person name="Kallscheuer N."/>
            <person name="Luecker S."/>
            <person name="Lage O.M."/>
            <person name="Pohl T."/>
            <person name="Merkel B.J."/>
            <person name="Hornburger P."/>
            <person name="Mueller R.-W."/>
            <person name="Bruemmer F."/>
            <person name="Labrenz M."/>
            <person name="Spormann A.M."/>
            <person name="Op den Camp H."/>
            <person name="Overmann J."/>
            <person name="Amann R."/>
            <person name="Jetten M.S.M."/>
            <person name="Mascher T."/>
            <person name="Medema M.H."/>
            <person name="Devos D.P."/>
            <person name="Kaster A.-K."/>
            <person name="Ovreas L."/>
            <person name="Rohde M."/>
            <person name="Galperin M.Y."/>
            <person name="Jogler C."/>
        </authorList>
    </citation>
    <scope>NUCLEOTIDE SEQUENCE [LARGE SCALE GENOMIC DNA]</scope>
    <source>
        <strain evidence="1 2">Q31a</strain>
    </source>
</reference>
<dbReference type="Proteomes" id="UP000318017">
    <property type="component" value="Chromosome"/>
</dbReference>
<evidence type="ECO:0000313" key="2">
    <source>
        <dbReference type="Proteomes" id="UP000318017"/>
    </source>
</evidence>
<dbReference type="PANTHER" id="PTHR48098">
    <property type="entry name" value="ENTEROCHELIN ESTERASE-RELATED"/>
    <property type="match status" value="1"/>
</dbReference>
<keyword evidence="2" id="KW-1185">Reference proteome</keyword>
<name>A0A518GA92_9BACT</name>
<gene>
    <name evidence="1" type="ORF">Q31a_38090</name>
</gene>
<proteinExistence type="predicted"/>
<dbReference type="AlphaFoldDB" id="A0A518GA92"/>
<dbReference type="InterPro" id="IPR050583">
    <property type="entry name" value="Mycobacterial_A85_antigen"/>
</dbReference>
<dbReference type="KEGG" id="ahel:Q31a_38090"/>
<dbReference type="InterPro" id="IPR029058">
    <property type="entry name" value="AB_hydrolase_fold"/>
</dbReference>
<protein>
    <submittedName>
        <fullName evidence="1">Enterobactin/ferric enterobactin esterase</fullName>
    </submittedName>
</protein>
<evidence type="ECO:0000313" key="1">
    <source>
        <dbReference type="EMBL" id="QDV25483.1"/>
    </source>
</evidence>
<dbReference type="InterPro" id="IPR000801">
    <property type="entry name" value="Esterase-like"/>
</dbReference>
<dbReference type="SUPFAM" id="SSF53474">
    <property type="entry name" value="alpha/beta-Hydrolases"/>
    <property type="match status" value="1"/>
</dbReference>
<organism evidence="1 2">
    <name type="scientific">Aureliella helgolandensis</name>
    <dbReference type="NCBI Taxonomy" id="2527968"/>
    <lineage>
        <taxon>Bacteria</taxon>
        <taxon>Pseudomonadati</taxon>
        <taxon>Planctomycetota</taxon>
        <taxon>Planctomycetia</taxon>
        <taxon>Pirellulales</taxon>
        <taxon>Pirellulaceae</taxon>
        <taxon>Aureliella</taxon>
    </lineage>
</organism>